<evidence type="ECO:0000313" key="5">
    <source>
        <dbReference type="Proteomes" id="UP000232227"/>
    </source>
</evidence>
<dbReference type="InterPro" id="IPR012000">
    <property type="entry name" value="Thiamin_PyroP_enz_cen_dom"/>
</dbReference>
<dbReference type="SUPFAM" id="SSF52518">
    <property type="entry name" value="Thiamin diphosphate-binding fold (THDP-binding)"/>
    <property type="match status" value="2"/>
</dbReference>
<evidence type="ECO:0000313" key="4">
    <source>
        <dbReference type="EMBL" id="ATG97752.1"/>
    </source>
</evidence>
<keyword evidence="2 3" id="KW-0786">Thiamine pyrophosphate</keyword>
<dbReference type="GO" id="GO:0009099">
    <property type="term" value="P:L-valine biosynthetic process"/>
    <property type="evidence" value="ECO:0007669"/>
    <property type="project" value="TreeGrafter"/>
</dbReference>
<dbReference type="GO" id="GO:0030976">
    <property type="term" value="F:thiamine pyrophosphate binding"/>
    <property type="evidence" value="ECO:0007669"/>
    <property type="project" value="InterPro"/>
</dbReference>
<dbReference type="GO" id="GO:0034077">
    <property type="term" value="P:butanediol metabolic process"/>
    <property type="evidence" value="ECO:0007669"/>
    <property type="project" value="InterPro"/>
</dbReference>
<dbReference type="GO" id="GO:0009097">
    <property type="term" value="P:isoleucine biosynthetic process"/>
    <property type="evidence" value="ECO:0007669"/>
    <property type="project" value="TreeGrafter"/>
</dbReference>
<dbReference type="EMBL" id="CP023668">
    <property type="protein sequence ID" value="ATG97752.1"/>
    <property type="molecule type" value="Genomic_DNA"/>
</dbReference>
<dbReference type="GO" id="GO:0050660">
    <property type="term" value="F:flavin adenine dinucleotide binding"/>
    <property type="evidence" value="ECO:0007669"/>
    <property type="project" value="TreeGrafter"/>
</dbReference>
<dbReference type="InterPro" id="IPR000399">
    <property type="entry name" value="TPP-bd_CS"/>
</dbReference>
<dbReference type="Pfam" id="PF00205">
    <property type="entry name" value="TPP_enzyme_M"/>
    <property type="match status" value="1"/>
</dbReference>
<dbReference type="PANTHER" id="PTHR18968:SF129">
    <property type="entry name" value="ACETOLACTATE SYNTHASE"/>
    <property type="match status" value="1"/>
</dbReference>
<reference evidence="4 5" key="1">
    <citation type="submission" date="2017-09" db="EMBL/GenBank/DDBJ databases">
        <title>SPAdes assembly of the Mesoplasma lactucae genome.</title>
        <authorList>
            <person name="Knight T.F."/>
            <person name="Rubinstein R."/>
            <person name="Citino T."/>
        </authorList>
    </citation>
    <scope>NUCLEOTIDE SEQUENCE [LARGE SCALE GENOMIC DNA]</scope>
    <source>
        <strain evidence="4 5">831-C4</strain>
    </source>
</reference>
<dbReference type="Proteomes" id="UP000232227">
    <property type="component" value="Chromosome"/>
</dbReference>
<dbReference type="GO" id="GO:0003984">
    <property type="term" value="F:acetolactate synthase activity"/>
    <property type="evidence" value="ECO:0007669"/>
    <property type="project" value="InterPro"/>
</dbReference>
<proteinExistence type="inferred from homology"/>
<dbReference type="KEGG" id="mlac:CP520_03380"/>
<evidence type="ECO:0000256" key="2">
    <source>
        <dbReference type="ARBA" id="ARBA00023052"/>
    </source>
</evidence>
<dbReference type="AlphaFoldDB" id="A0A291ISA1"/>
<dbReference type="RefSeq" id="WP_096863041.1">
    <property type="nucleotide sequence ID" value="NZ_CP023668.1"/>
</dbReference>
<dbReference type="InterPro" id="IPR029061">
    <property type="entry name" value="THDP-binding"/>
</dbReference>
<dbReference type="Pfam" id="PF02775">
    <property type="entry name" value="TPP_enzyme_C"/>
    <property type="match status" value="1"/>
</dbReference>
<dbReference type="OrthoDB" id="4494979at2"/>
<dbReference type="InterPro" id="IPR011766">
    <property type="entry name" value="TPP_enzyme_TPP-bd"/>
</dbReference>
<dbReference type="CDD" id="cd07035">
    <property type="entry name" value="TPP_PYR_POX_like"/>
    <property type="match status" value="1"/>
</dbReference>
<dbReference type="PROSITE" id="PS00187">
    <property type="entry name" value="TPP_ENZYMES"/>
    <property type="match status" value="1"/>
</dbReference>
<dbReference type="InterPro" id="IPR012782">
    <property type="entry name" value="Acetolactate_synth_catblc"/>
</dbReference>
<dbReference type="Gene3D" id="3.40.50.1220">
    <property type="entry name" value="TPP-binding domain"/>
    <property type="match status" value="1"/>
</dbReference>
<name>A0A291ISA1_9MOLU</name>
<dbReference type="GO" id="GO:0000287">
    <property type="term" value="F:magnesium ion binding"/>
    <property type="evidence" value="ECO:0007669"/>
    <property type="project" value="InterPro"/>
</dbReference>
<keyword evidence="5" id="KW-1185">Reference proteome</keyword>
<dbReference type="PANTHER" id="PTHR18968">
    <property type="entry name" value="THIAMINE PYROPHOSPHATE ENZYMES"/>
    <property type="match status" value="1"/>
</dbReference>
<dbReference type="InterPro" id="IPR045229">
    <property type="entry name" value="TPP_enz"/>
</dbReference>
<dbReference type="Gene3D" id="3.40.50.970">
    <property type="match status" value="2"/>
</dbReference>
<accession>A0A291ISA1</accession>
<evidence type="ECO:0000256" key="1">
    <source>
        <dbReference type="ARBA" id="ARBA00007812"/>
    </source>
</evidence>
<dbReference type="GO" id="GO:0005948">
    <property type="term" value="C:acetolactate synthase complex"/>
    <property type="evidence" value="ECO:0007669"/>
    <property type="project" value="TreeGrafter"/>
</dbReference>
<gene>
    <name evidence="4" type="ORF">CP520_03380</name>
</gene>
<protein>
    <submittedName>
        <fullName evidence="4">Acetolactate synthase AlsS</fullName>
    </submittedName>
</protein>
<dbReference type="InterPro" id="IPR012001">
    <property type="entry name" value="Thiamin_PyroP_enz_TPP-bd_dom"/>
</dbReference>
<organism evidence="4 5">
    <name type="scientific">Mesoplasma lactucae ATCC 49193</name>
    <dbReference type="NCBI Taxonomy" id="81460"/>
    <lineage>
        <taxon>Bacteria</taxon>
        <taxon>Bacillati</taxon>
        <taxon>Mycoplasmatota</taxon>
        <taxon>Mollicutes</taxon>
        <taxon>Entomoplasmatales</taxon>
        <taxon>Entomoplasmataceae</taxon>
        <taxon>Mesoplasma</taxon>
    </lineage>
</organism>
<comment type="similarity">
    <text evidence="1 3">Belongs to the TPP enzyme family.</text>
</comment>
<evidence type="ECO:0000256" key="3">
    <source>
        <dbReference type="RuleBase" id="RU362132"/>
    </source>
</evidence>
<dbReference type="NCBIfam" id="TIGR02418">
    <property type="entry name" value="acolac_catab"/>
    <property type="match status" value="1"/>
</dbReference>
<sequence length="563" mass="62224">MAKKTGAQLVIETLINYGVDHVFTVPGAKIDKILDAFNDYDNAPKLVVTRHEQNATFIAQGMGKLSEKPGVVLATSGPGVSNLATGLVTATAENDPVLAIGGQVNRKDELKRTHQSMNNAALMEPITKYSVEVESANAVSEAISNAMRIANQSRKGATFLSIPNDVQGDIADVDPLTPVPHDTLGHADTGKIAALAEEIKNAKMPVIMLGMRAPEYRAVKEIRAFLEKTNIPVVQTFQAAGVISRELEPKLFFGRVGLFKNQPGDRLLDASDLVITIGFDPIEYDTEIWNANRDKKIFHIDETIAEIDNHYRPHSELIGDIARTVRKLAELSEPRQIGADAEKIIGLYKEELNKQRTQYTEDSNLVHPLHFIDTLRGLLDDANFPVVDDQTVMSVDIGSSYIWMARNMKVYEPKKLLFTNGMQTLGVAFPWAMAASILNPGKKQISISGDGGFMFSSQEIDTAIREGLNITHFVWDDHAYNMVEFQEEMKYGRSTAIELGKIDFAKYAESFGAKGFTVEKPEQLDEIMKEALSYKGVAVVHIPIDYRENIDLAKKMIDPTGSN</sequence>
<dbReference type="SUPFAM" id="SSF52467">
    <property type="entry name" value="DHS-like NAD/FAD-binding domain"/>
    <property type="match status" value="1"/>
</dbReference>
<dbReference type="InterPro" id="IPR029035">
    <property type="entry name" value="DHS-like_NAD/FAD-binding_dom"/>
</dbReference>
<dbReference type="NCBIfam" id="NF006378">
    <property type="entry name" value="PRK08617.1"/>
    <property type="match status" value="1"/>
</dbReference>
<dbReference type="FunFam" id="3.40.50.970:FF:000007">
    <property type="entry name" value="Acetolactate synthase"/>
    <property type="match status" value="1"/>
</dbReference>
<dbReference type="Pfam" id="PF02776">
    <property type="entry name" value="TPP_enzyme_N"/>
    <property type="match status" value="1"/>
</dbReference>